<evidence type="ECO:0000313" key="8">
    <source>
        <dbReference type="EMBL" id="MFD0800239.1"/>
    </source>
</evidence>
<keyword evidence="9" id="KW-1185">Reference proteome</keyword>
<feature type="transmembrane region" description="Helical" evidence="6">
    <location>
        <begin position="18"/>
        <end position="36"/>
    </location>
</feature>
<evidence type="ECO:0000313" key="9">
    <source>
        <dbReference type="Proteomes" id="UP001596956"/>
    </source>
</evidence>
<comment type="caution">
    <text evidence="8">The sequence shown here is derived from an EMBL/GenBank/DDBJ whole genome shotgun (WGS) entry which is preliminary data.</text>
</comment>
<dbReference type="PANTHER" id="PTHR33885">
    <property type="entry name" value="PHAGE SHOCK PROTEIN C"/>
    <property type="match status" value="1"/>
</dbReference>
<feature type="transmembrane region" description="Helical" evidence="6">
    <location>
        <begin position="42"/>
        <end position="63"/>
    </location>
</feature>
<evidence type="ECO:0000259" key="7">
    <source>
        <dbReference type="Pfam" id="PF04024"/>
    </source>
</evidence>
<protein>
    <submittedName>
        <fullName evidence="8">PspC domain-containing protein</fullName>
    </submittedName>
</protein>
<keyword evidence="5 6" id="KW-0472">Membrane</keyword>
<keyword evidence="3 6" id="KW-0812">Transmembrane</keyword>
<dbReference type="Pfam" id="PF04024">
    <property type="entry name" value="PspC"/>
    <property type="match status" value="1"/>
</dbReference>
<keyword evidence="4 6" id="KW-1133">Transmembrane helix</keyword>
<dbReference type="EMBL" id="JBHTHR010000033">
    <property type="protein sequence ID" value="MFD0800239.1"/>
    <property type="molecule type" value="Genomic_DNA"/>
</dbReference>
<comment type="subcellular location">
    <subcellularLocation>
        <location evidence="1">Cell membrane</location>
        <topology evidence="1">Single-pass membrane protein</topology>
    </subcellularLocation>
</comment>
<dbReference type="Proteomes" id="UP001596956">
    <property type="component" value="Unassembled WGS sequence"/>
</dbReference>
<name>A0ABW3BBW9_9ACTN</name>
<evidence type="ECO:0000256" key="1">
    <source>
        <dbReference type="ARBA" id="ARBA00004162"/>
    </source>
</evidence>
<dbReference type="InterPro" id="IPR052027">
    <property type="entry name" value="PspC"/>
</dbReference>
<dbReference type="InterPro" id="IPR007168">
    <property type="entry name" value="Phageshock_PspC_N"/>
</dbReference>
<keyword evidence="2" id="KW-1003">Cell membrane</keyword>
<sequence>MNDNIGSKKLHRSRSQRLLTGVCGGIGGFFGVDANIVRLAFVVFAIISGGTAFLLYIVAWLVMPEEDGESSMLEHLIRNFQGKKSDL</sequence>
<accession>A0ABW3BBW9</accession>
<evidence type="ECO:0000256" key="5">
    <source>
        <dbReference type="ARBA" id="ARBA00023136"/>
    </source>
</evidence>
<reference evidence="9" key="1">
    <citation type="journal article" date="2019" name="Int. J. Syst. Evol. Microbiol.">
        <title>The Global Catalogue of Microorganisms (GCM) 10K type strain sequencing project: providing services to taxonomists for standard genome sequencing and annotation.</title>
        <authorList>
            <consortium name="The Broad Institute Genomics Platform"/>
            <consortium name="The Broad Institute Genome Sequencing Center for Infectious Disease"/>
            <person name="Wu L."/>
            <person name="Ma J."/>
        </authorList>
    </citation>
    <scope>NUCLEOTIDE SEQUENCE [LARGE SCALE GENOMIC DNA]</scope>
    <source>
        <strain evidence="9">CCUG 63369</strain>
    </source>
</reference>
<evidence type="ECO:0000256" key="2">
    <source>
        <dbReference type="ARBA" id="ARBA00022475"/>
    </source>
</evidence>
<proteinExistence type="predicted"/>
<organism evidence="8 9">
    <name type="scientific">Streptomonospora algeriensis</name>
    <dbReference type="NCBI Taxonomy" id="995084"/>
    <lineage>
        <taxon>Bacteria</taxon>
        <taxon>Bacillati</taxon>
        <taxon>Actinomycetota</taxon>
        <taxon>Actinomycetes</taxon>
        <taxon>Streptosporangiales</taxon>
        <taxon>Nocardiopsidaceae</taxon>
        <taxon>Streptomonospora</taxon>
    </lineage>
</organism>
<feature type="domain" description="Phage shock protein PspC N-terminal" evidence="7">
    <location>
        <begin position="8"/>
        <end position="66"/>
    </location>
</feature>
<dbReference type="PANTHER" id="PTHR33885:SF3">
    <property type="entry name" value="PHAGE SHOCK PROTEIN C"/>
    <property type="match status" value="1"/>
</dbReference>
<gene>
    <name evidence="8" type="ORF">ACFQZU_02755</name>
</gene>
<evidence type="ECO:0000256" key="3">
    <source>
        <dbReference type="ARBA" id="ARBA00022692"/>
    </source>
</evidence>
<evidence type="ECO:0000256" key="4">
    <source>
        <dbReference type="ARBA" id="ARBA00022989"/>
    </source>
</evidence>
<evidence type="ECO:0000256" key="6">
    <source>
        <dbReference type="SAM" id="Phobius"/>
    </source>
</evidence>